<keyword evidence="9" id="KW-1185">Reference proteome</keyword>
<evidence type="ECO:0000256" key="6">
    <source>
        <dbReference type="SAM" id="Phobius"/>
    </source>
</evidence>
<dbReference type="InterPro" id="IPR038078">
    <property type="entry name" value="PhoU-like_sf"/>
</dbReference>
<gene>
    <name evidence="8" type="ORF">ACFOM8_13515</name>
</gene>
<dbReference type="EMBL" id="JBHRXY010000011">
    <property type="protein sequence ID" value="MFC3630462.1"/>
    <property type="molecule type" value="Genomic_DNA"/>
</dbReference>
<feature type="transmembrane region" description="Helical" evidence="6">
    <location>
        <begin position="44"/>
        <end position="61"/>
    </location>
</feature>
<dbReference type="RefSeq" id="WP_377762180.1">
    <property type="nucleotide sequence ID" value="NZ_JBHRXY010000011.1"/>
</dbReference>
<dbReference type="Proteomes" id="UP001595539">
    <property type="component" value="Unassembled WGS sequence"/>
</dbReference>
<protein>
    <submittedName>
        <fullName evidence="8">Na/Pi cotransporter family protein</fullName>
    </submittedName>
</protein>
<evidence type="ECO:0000256" key="1">
    <source>
        <dbReference type="ARBA" id="ARBA00004651"/>
    </source>
</evidence>
<evidence type="ECO:0000256" key="3">
    <source>
        <dbReference type="ARBA" id="ARBA00022692"/>
    </source>
</evidence>
<keyword evidence="4 6" id="KW-1133">Transmembrane helix</keyword>
<feature type="transmembrane region" description="Helical" evidence="6">
    <location>
        <begin position="175"/>
        <end position="203"/>
    </location>
</feature>
<evidence type="ECO:0000256" key="4">
    <source>
        <dbReference type="ARBA" id="ARBA00022989"/>
    </source>
</evidence>
<comment type="subcellular location">
    <subcellularLocation>
        <location evidence="1">Cell membrane</location>
        <topology evidence="1">Multi-pass membrane protein</topology>
    </subcellularLocation>
</comment>
<comment type="caution">
    <text evidence="8">The sequence shown here is derived from an EMBL/GenBank/DDBJ whole genome shotgun (WGS) entry which is preliminary data.</text>
</comment>
<feature type="transmembrane region" description="Helical" evidence="6">
    <location>
        <begin position="67"/>
        <end position="90"/>
    </location>
</feature>
<dbReference type="PANTHER" id="PTHR10010">
    <property type="entry name" value="SOLUTE CARRIER FAMILY 34 SODIUM PHOSPHATE , MEMBER 2-RELATED"/>
    <property type="match status" value="1"/>
</dbReference>
<evidence type="ECO:0000256" key="5">
    <source>
        <dbReference type="ARBA" id="ARBA00023136"/>
    </source>
</evidence>
<dbReference type="Pfam" id="PF01895">
    <property type="entry name" value="PhoU"/>
    <property type="match status" value="1"/>
</dbReference>
<reference evidence="9" key="1">
    <citation type="journal article" date="2019" name="Int. J. Syst. Evol. Microbiol.">
        <title>The Global Catalogue of Microorganisms (GCM) 10K type strain sequencing project: providing services to taxonomists for standard genome sequencing and annotation.</title>
        <authorList>
            <consortium name="The Broad Institute Genomics Platform"/>
            <consortium name="The Broad Institute Genome Sequencing Center for Infectious Disease"/>
            <person name="Wu L."/>
            <person name="Ma J."/>
        </authorList>
    </citation>
    <scope>NUCLEOTIDE SEQUENCE [LARGE SCALE GENOMIC DNA]</scope>
    <source>
        <strain evidence="9">KCTC 42473</strain>
    </source>
</reference>
<dbReference type="Gene3D" id="1.20.58.220">
    <property type="entry name" value="Phosphate transport system protein phou homolog 2, domain 2"/>
    <property type="match status" value="1"/>
</dbReference>
<dbReference type="InterPro" id="IPR026022">
    <property type="entry name" value="PhoU_dom"/>
</dbReference>
<dbReference type="InterPro" id="IPR003841">
    <property type="entry name" value="Na/Pi_transpt"/>
</dbReference>
<evidence type="ECO:0000259" key="7">
    <source>
        <dbReference type="Pfam" id="PF01895"/>
    </source>
</evidence>
<dbReference type="PANTHER" id="PTHR10010:SF46">
    <property type="entry name" value="SODIUM-DEPENDENT PHOSPHATE TRANSPORT PROTEIN 2B"/>
    <property type="match status" value="1"/>
</dbReference>
<dbReference type="SUPFAM" id="SSF109755">
    <property type="entry name" value="PhoU-like"/>
    <property type="match status" value="1"/>
</dbReference>
<keyword evidence="2" id="KW-1003">Cell membrane</keyword>
<feature type="domain" description="PhoU" evidence="7">
    <location>
        <begin position="342"/>
        <end position="423"/>
    </location>
</feature>
<feature type="transmembrane region" description="Helical" evidence="6">
    <location>
        <begin position="102"/>
        <end position="123"/>
    </location>
</feature>
<feature type="transmembrane region" description="Helical" evidence="6">
    <location>
        <begin position="6"/>
        <end position="24"/>
    </location>
</feature>
<feature type="transmembrane region" description="Helical" evidence="6">
    <location>
        <begin position="135"/>
        <end position="154"/>
    </location>
</feature>
<feature type="transmembrane region" description="Helical" evidence="6">
    <location>
        <begin position="243"/>
        <end position="263"/>
    </location>
</feature>
<proteinExistence type="predicted"/>
<keyword evidence="3 6" id="KW-0812">Transmembrane</keyword>
<evidence type="ECO:0000313" key="8">
    <source>
        <dbReference type="EMBL" id="MFC3630462.1"/>
    </source>
</evidence>
<dbReference type="NCBIfam" id="NF037997">
    <property type="entry name" value="Na_Pi_symport"/>
    <property type="match status" value="1"/>
</dbReference>
<evidence type="ECO:0000313" key="9">
    <source>
        <dbReference type="Proteomes" id="UP001595539"/>
    </source>
</evidence>
<keyword evidence="5 6" id="KW-0472">Membrane</keyword>
<organism evidence="8 9">
    <name type="scientific">Paracoccus angustae</name>
    <dbReference type="NCBI Taxonomy" id="1671480"/>
    <lineage>
        <taxon>Bacteria</taxon>
        <taxon>Pseudomonadati</taxon>
        <taxon>Pseudomonadota</taxon>
        <taxon>Alphaproteobacteria</taxon>
        <taxon>Rhodobacterales</taxon>
        <taxon>Paracoccaceae</taxon>
        <taxon>Paracoccus</taxon>
    </lineage>
</organism>
<accession>A0ABV7U5V1</accession>
<feature type="transmembrane region" description="Helical" evidence="6">
    <location>
        <begin position="275"/>
        <end position="295"/>
    </location>
</feature>
<evidence type="ECO:0000256" key="2">
    <source>
        <dbReference type="ARBA" id="ARBA00022475"/>
    </source>
</evidence>
<sequence length="558" mass="59338">MHPFLILIHLAAAVMLLLWAVRMVRTGVERGWGTFLRGTMRRAGGGTAGMATAGAALALVLQSATAVAMLATGFAASGLIGVGPGIAALLGADLGSALVVKLLSLDLGELIPVLILAGATMFLKFDHRQIRQAGRVVLGVAFILLSLRMVGDATEPLRHSAVLPQAVRWLAGDPLTAFAMAALLAWGLHSSVATLLIFASFAAGGLLPVAAAAPMVLGANLGGGLVAVWLTRGAALPARRIPLANLIFRGLGAVAALALLPVLPLDRLGGGPGVQLVNLHVLFNLSLLVVSLPFAGAMDRLTARLWPTPENAADAVGAYRSALDRGALARPNLALASAQRELLRMAETVEAMLRPAMDVLETGDVRQIARLRGMDDEVNRRHTDIKLFIAELNRGKLTAEEARRGLELAGLAIDFEAIGDMIAKNLLAQADDKIRLRLTFSDEGWAELTALHARVMANMQIAMNVLVSGDLESARELVAEKAAMRRLERDFHNRHLARLRSGNPQSIDTSDIHMEVVRALKEINSLLVRVAYPILTERGHLLESRLAKPGQPSSEIMV</sequence>
<dbReference type="Pfam" id="PF02690">
    <property type="entry name" value="Na_Pi_cotrans"/>
    <property type="match status" value="2"/>
</dbReference>
<name>A0ABV7U5V1_9RHOB</name>